<name>A0ABQ9KA57_HEVBR</name>
<keyword evidence="2" id="KW-1185">Reference proteome</keyword>
<evidence type="ECO:0000313" key="2">
    <source>
        <dbReference type="Proteomes" id="UP001174677"/>
    </source>
</evidence>
<accession>A0ABQ9KA57</accession>
<reference evidence="1 2" key="1">
    <citation type="journal article" date="2023" name="Plant Biotechnol. J.">
        <title>Chromosome-level wild Hevea brasiliensis genome provides new tools for genomic-assisted breeding and valuable loci to elevate rubber yield.</title>
        <authorList>
            <person name="Cheng H."/>
            <person name="Song X."/>
            <person name="Hu Y."/>
            <person name="Wu T."/>
            <person name="Yang Q."/>
            <person name="An Z."/>
            <person name="Feng S."/>
            <person name="Deng Z."/>
            <person name="Wu W."/>
            <person name="Zeng X."/>
            <person name="Tu M."/>
            <person name="Wang X."/>
            <person name="Huang H."/>
        </authorList>
    </citation>
    <scope>NUCLEOTIDE SEQUENCE [LARGE SCALE GENOMIC DNA]</scope>
    <source>
        <strain evidence="1">MT/VB/25A 57/8</strain>
    </source>
</reference>
<feature type="non-terminal residue" evidence="1">
    <location>
        <position position="1"/>
    </location>
</feature>
<sequence>CYNFYLDTLLIEGLKDFKVSILISENGSSWNVNLISELFLPSDAEAITRIPLSISRREDLQI</sequence>
<evidence type="ECO:0000313" key="1">
    <source>
        <dbReference type="EMBL" id="KAJ9128541.1"/>
    </source>
</evidence>
<comment type="caution">
    <text evidence="1">The sequence shown here is derived from an EMBL/GenBank/DDBJ whole genome shotgun (WGS) entry which is preliminary data.</text>
</comment>
<dbReference type="Proteomes" id="UP001174677">
    <property type="component" value="Unassembled WGS sequence"/>
</dbReference>
<protein>
    <submittedName>
        <fullName evidence="1">Uncharacterized protein</fullName>
    </submittedName>
</protein>
<organism evidence="1 2">
    <name type="scientific">Hevea brasiliensis</name>
    <name type="common">Para rubber tree</name>
    <name type="synonym">Siphonia brasiliensis</name>
    <dbReference type="NCBI Taxonomy" id="3981"/>
    <lineage>
        <taxon>Eukaryota</taxon>
        <taxon>Viridiplantae</taxon>
        <taxon>Streptophyta</taxon>
        <taxon>Embryophyta</taxon>
        <taxon>Tracheophyta</taxon>
        <taxon>Spermatophyta</taxon>
        <taxon>Magnoliopsida</taxon>
        <taxon>eudicotyledons</taxon>
        <taxon>Gunneridae</taxon>
        <taxon>Pentapetalae</taxon>
        <taxon>rosids</taxon>
        <taxon>fabids</taxon>
        <taxon>Malpighiales</taxon>
        <taxon>Euphorbiaceae</taxon>
        <taxon>Crotonoideae</taxon>
        <taxon>Micrandreae</taxon>
        <taxon>Hevea</taxon>
    </lineage>
</organism>
<gene>
    <name evidence="1" type="ORF">P3X46_034897</name>
</gene>
<proteinExistence type="predicted"/>
<dbReference type="EMBL" id="JARPOI010000555">
    <property type="protein sequence ID" value="KAJ9128541.1"/>
    <property type="molecule type" value="Genomic_DNA"/>
</dbReference>